<evidence type="ECO:0000313" key="2">
    <source>
        <dbReference type="EMBL" id="TAA74356.1"/>
    </source>
</evidence>
<dbReference type="PANTHER" id="PTHR23150">
    <property type="entry name" value="SULFATASE MODIFYING FACTOR 1, 2"/>
    <property type="match status" value="1"/>
</dbReference>
<reference evidence="2" key="1">
    <citation type="submission" date="2017-07" db="EMBL/GenBank/DDBJ databases">
        <title>The cable genome - Insights into the physiology and evolution of filamentous bacteria capable of sulfide oxidation via long distance electron transfer.</title>
        <authorList>
            <person name="Thorup C."/>
            <person name="Bjerg J.T."/>
            <person name="Schreiber L."/>
            <person name="Nielsen L.P."/>
            <person name="Kjeldsen K.U."/>
            <person name="Boesen T."/>
            <person name="Boggild A."/>
            <person name="Meysman F."/>
            <person name="Geelhoed J."/>
            <person name="Schramm A."/>
        </authorList>
    </citation>
    <scope>NUCLEOTIDE SEQUENCE [LARGE SCALE GENOMIC DNA]</scope>
    <source>
        <strain evidence="2">GS</strain>
    </source>
</reference>
<dbReference type="GO" id="GO:0120147">
    <property type="term" value="F:formylglycine-generating oxidase activity"/>
    <property type="evidence" value="ECO:0007669"/>
    <property type="project" value="TreeGrafter"/>
</dbReference>
<accession>A0A521G010</accession>
<dbReference type="Pfam" id="PF03781">
    <property type="entry name" value="FGE-sulfatase"/>
    <property type="match status" value="1"/>
</dbReference>
<evidence type="ECO:0000259" key="1">
    <source>
        <dbReference type="Pfam" id="PF03781"/>
    </source>
</evidence>
<gene>
    <name evidence="2" type="ORF">CDV28_12921</name>
</gene>
<organism evidence="2 3">
    <name type="scientific">Candidatus Electronema aureum</name>
    <dbReference type="NCBI Taxonomy" id="2005002"/>
    <lineage>
        <taxon>Bacteria</taxon>
        <taxon>Pseudomonadati</taxon>
        <taxon>Thermodesulfobacteriota</taxon>
        <taxon>Desulfobulbia</taxon>
        <taxon>Desulfobulbales</taxon>
        <taxon>Desulfobulbaceae</taxon>
        <taxon>Candidatus Electronema</taxon>
    </lineage>
</organism>
<evidence type="ECO:0000313" key="3">
    <source>
        <dbReference type="Proteomes" id="UP000316238"/>
    </source>
</evidence>
<dbReference type="AlphaFoldDB" id="A0A521G010"/>
<protein>
    <submittedName>
        <fullName evidence="2">Formylglycine-generating enzyme, required for sulfatase activity, contains SUMF1/FGE domain</fullName>
    </submittedName>
</protein>
<sequence length="707" mass="80649">MESEIHKEATVRLGMEPLSFVSSALAGQLLKRLCRLAGDRAQELNLLRDEFGDPEELVKFYAEPHLQERSPADRRRGLHAPVPRQSAFSLLNCFLDGGQPRNRDGSHQMFLLADAGMGKSSLLFMIKLMQLAGFWPPGCRCELFRLGGGDTLAQIAAIDGKSDTVLLLDGLNEDRVARGRVHARLLDLLDASWGFRRVIITCRSHFFPDVLSSPAGQLLIRGLAGYNCPVLHLSPLDGRQVHALIRKKLSWSGSSYLGLQSFGAARQRTRAFQLLDQIDDLQHCPLLIQQIEILLEAADERRYWNLYTIYETLLQRWLDRKLRILQEQHSGCARLPERVEMFSACVRVARWMEQHNRQEIAEKDLWELLCEDANTCWLDRFEPDQCSLLSKTSERAFRFSHATFREFLLAYALVNDRQPLPFLVRATDMLLRFLELADGISPYLGRLDFSGFNLHRYVDCYGTLFSWQDTFIRKSSKQQIGPEMIMLPGGRFRMGDIQGQGPDNTHPAHEVELDSFGISRFLITFAEFDEFCMSTGRARPRDEGWGRDQRPVINVSWQDAADYCEWLTRQTGKNYHLPTEAEWEYACRAGSSAAYCFGDDDEQLDRYAWHVTNAERKTQPVGGKQPNAWGLYDMHGNVWEWCADWYIKDSYTVYPVRNPAGAEQGAGRVLRGGSWDSSAKFASSYFRFCLSPGLRIIRAGFRVALGA</sequence>
<proteinExistence type="predicted"/>
<feature type="domain" description="Sulfatase-modifying factor enzyme-like" evidence="1">
    <location>
        <begin position="482"/>
        <end position="704"/>
    </location>
</feature>
<dbReference type="SUPFAM" id="SSF56436">
    <property type="entry name" value="C-type lectin-like"/>
    <property type="match status" value="1"/>
</dbReference>
<keyword evidence="3" id="KW-1185">Reference proteome</keyword>
<dbReference type="InterPro" id="IPR016187">
    <property type="entry name" value="CTDL_fold"/>
</dbReference>
<dbReference type="InterPro" id="IPR051043">
    <property type="entry name" value="Sulfatase_Mod_Factor_Kinase"/>
</dbReference>
<dbReference type="EMBL" id="NQJD01000029">
    <property type="protein sequence ID" value="TAA74356.1"/>
    <property type="molecule type" value="Genomic_DNA"/>
</dbReference>
<comment type="caution">
    <text evidence="2">The sequence shown here is derived from an EMBL/GenBank/DDBJ whole genome shotgun (WGS) entry which is preliminary data.</text>
</comment>
<dbReference type="PANTHER" id="PTHR23150:SF19">
    <property type="entry name" value="FORMYLGLYCINE-GENERATING ENZYME"/>
    <property type="match status" value="1"/>
</dbReference>
<dbReference type="Gene3D" id="3.90.1580.10">
    <property type="entry name" value="paralog of FGE (formylglycine-generating enzyme)"/>
    <property type="match status" value="1"/>
</dbReference>
<name>A0A521G010_9BACT</name>
<dbReference type="InterPro" id="IPR005532">
    <property type="entry name" value="SUMF_dom"/>
</dbReference>
<dbReference type="InterPro" id="IPR042095">
    <property type="entry name" value="SUMF_sf"/>
</dbReference>
<dbReference type="Proteomes" id="UP000316238">
    <property type="component" value="Unassembled WGS sequence"/>
</dbReference>